<evidence type="ECO:0000313" key="5">
    <source>
        <dbReference type="EMBL" id="QEN04275.1"/>
    </source>
</evidence>
<dbReference type="Pfam" id="PF00005">
    <property type="entry name" value="ABC_tran"/>
    <property type="match status" value="1"/>
</dbReference>
<dbReference type="Gene3D" id="3.40.50.300">
    <property type="entry name" value="P-loop containing nucleotide triphosphate hydrolases"/>
    <property type="match status" value="1"/>
</dbReference>
<evidence type="ECO:0000256" key="1">
    <source>
        <dbReference type="ARBA" id="ARBA00022448"/>
    </source>
</evidence>
<dbReference type="PANTHER" id="PTHR42939">
    <property type="entry name" value="ABC TRANSPORTER ATP-BINDING PROTEIN ALBC-RELATED"/>
    <property type="match status" value="1"/>
</dbReference>
<feature type="domain" description="ABC transporter" evidence="4">
    <location>
        <begin position="2"/>
        <end position="206"/>
    </location>
</feature>
<keyword evidence="1" id="KW-0813">Transport</keyword>
<sequence length="206" mass="22593">MINVSNLFVKIKKDLILKNITFNIEKGDVVALAGQNGAGKSTLIKSINGLIKPKSGAISVNGTIGFMPESTTPDPKLTVSEFLSYIYYLRGDSFTPDLYSKFGLVKKIDSLCSQLSKGLKQRVLLAAVFAGNPDIIILDEPSAGLDPQFQLEMIQLIKAIDKGVTVLISTHNISEIKELSKKVIILRNGEISYIGSTREGNFYEYF</sequence>
<dbReference type="EMBL" id="CP035807">
    <property type="protein sequence ID" value="QEN04275.1"/>
    <property type="molecule type" value="Genomic_DNA"/>
</dbReference>
<proteinExistence type="predicted"/>
<dbReference type="GO" id="GO:0016887">
    <property type="term" value="F:ATP hydrolysis activity"/>
    <property type="evidence" value="ECO:0007669"/>
    <property type="project" value="InterPro"/>
</dbReference>
<name>A0A5C1Q899_9SPIO</name>
<accession>A0A5C1Q899</accession>
<evidence type="ECO:0000313" key="6">
    <source>
        <dbReference type="Proteomes" id="UP000323824"/>
    </source>
</evidence>
<evidence type="ECO:0000256" key="2">
    <source>
        <dbReference type="ARBA" id="ARBA00022741"/>
    </source>
</evidence>
<dbReference type="RefSeq" id="WP_149567523.1">
    <property type="nucleotide sequence ID" value="NZ_CP035807.1"/>
</dbReference>
<dbReference type="Proteomes" id="UP000323824">
    <property type="component" value="Chromosome"/>
</dbReference>
<dbReference type="AlphaFoldDB" id="A0A5C1Q899"/>
<reference evidence="5 6" key="1">
    <citation type="submission" date="2019-02" db="EMBL/GenBank/DDBJ databases">
        <authorList>
            <person name="Fomenkov A."/>
            <person name="Dubinina G."/>
            <person name="Grabovich M."/>
            <person name="Vincze T."/>
            <person name="Roberts R.J."/>
        </authorList>
    </citation>
    <scope>NUCLEOTIDE SEQUENCE [LARGE SCALE GENOMIC DNA]</scope>
    <source>
        <strain evidence="5 6">P</strain>
    </source>
</reference>
<dbReference type="PANTHER" id="PTHR42939:SF1">
    <property type="entry name" value="ABC TRANSPORTER ATP-BINDING PROTEIN ALBC-RELATED"/>
    <property type="match status" value="1"/>
</dbReference>
<gene>
    <name evidence="5" type="ORF">EW093_06025</name>
</gene>
<evidence type="ECO:0000259" key="4">
    <source>
        <dbReference type="PROSITE" id="PS50893"/>
    </source>
</evidence>
<dbReference type="InterPro" id="IPR051782">
    <property type="entry name" value="ABC_Transporter_VariousFunc"/>
</dbReference>
<dbReference type="OrthoDB" id="9806726at2"/>
<dbReference type="SUPFAM" id="SSF52540">
    <property type="entry name" value="P-loop containing nucleoside triphosphate hydrolases"/>
    <property type="match status" value="1"/>
</dbReference>
<dbReference type="InterPro" id="IPR027417">
    <property type="entry name" value="P-loop_NTPase"/>
</dbReference>
<dbReference type="SMART" id="SM00382">
    <property type="entry name" value="AAA"/>
    <property type="match status" value="1"/>
</dbReference>
<reference evidence="5 6" key="2">
    <citation type="submission" date="2019-09" db="EMBL/GenBank/DDBJ databases">
        <title>Complete Genome Sequence and Methylome Analysis of free living Spirochaetas.</title>
        <authorList>
            <person name="Leshcheva N."/>
            <person name="Mikheeva N."/>
        </authorList>
    </citation>
    <scope>NUCLEOTIDE SEQUENCE [LARGE SCALE GENOMIC DNA]</scope>
    <source>
        <strain evidence="5 6">P</strain>
    </source>
</reference>
<protein>
    <submittedName>
        <fullName evidence="5">ABC transporter ATP-binding protein</fullName>
    </submittedName>
</protein>
<dbReference type="KEGG" id="sper:EW093_06025"/>
<evidence type="ECO:0000256" key="3">
    <source>
        <dbReference type="ARBA" id="ARBA00022840"/>
    </source>
</evidence>
<keyword evidence="6" id="KW-1185">Reference proteome</keyword>
<dbReference type="InterPro" id="IPR003593">
    <property type="entry name" value="AAA+_ATPase"/>
</dbReference>
<dbReference type="InterPro" id="IPR003439">
    <property type="entry name" value="ABC_transporter-like_ATP-bd"/>
</dbReference>
<dbReference type="CDD" id="cd03230">
    <property type="entry name" value="ABC_DR_subfamily_A"/>
    <property type="match status" value="1"/>
</dbReference>
<organism evidence="5 6">
    <name type="scientific">Thiospirochaeta perfilievii</name>
    <dbReference type="NCBI Taxonomy" id="252967"/>
    <lineage>
        <taxon>Bacteria</taxon>
        <taxon>Pseudomonadati</taxon>
        <taxon>Spirochaetota</taxon>
        <taxon>Spirochaetia</taxon>
        <taxon>Spirochaetales</taxon>
        <taxon>Spirochaetaceae</taxon>
        <taxon>Thiospirochaeta</taxon>
    </lineage>
</organism>
<keyword evidence="2" id="KW-0547">Nucleotide-binding</keyword>
<keyword evidence="3 5" id="KW-0067">ATP-binding</keyword>
<dbReference type="PROSITE" id="PS50893">
    <property type="entry name" value="ABC_TRANSPORTER_2"/>
    <property type="match status" value="1"/>
</dbReference>
<dbReference type="GO" id="GO:0005524">
    <property type="term" value="F:ATP binding"/>
    <property type="evidence" value="ECO:0007669"/>
    <property type="project" value="UniProtKB-KW"/>
</dbReference>